<dbReference type="EMBL" id="BAAABM010000029">
    <property type="protein sequence ID" value="GAA0343198.1"/>
    <property type="molecule type" value="Genomic_DNA"/>
</dbReference>
<evidence type="ECO:0000313" key="2">
    <source>
        <dbReference type="EMBL" id="GAA0343198.1"/>
    </source>
</evidence>
<evidence type="ECO:0008006" key="4">
    <source>
        <dbReference type="Google" id="ProtNLM"/>
    </source>
</evidence>
<dbReference type="InterPro" id="IPR032710">
    <property type="entry name" value="NTF2-like_dom_sf"/>
</dbReference>
<accession>A0ABN0WP90</accession>
<dbReference type="InterPro" id="IPR009959">
    <property type="entry name" value="Cyclase_SnoaL-like"/>
</dbReference>
<gene>
    <name evidence="2" type="ORF">GCM10010151_36010</name>
</gene>
<reference evidence="2 3" key="1">
    <citation type="journal article" date="2019" name="Int. J. Syst. Evol. Microbiol.">
        <title>The Global Catalogue of Microorganisms (GCM) 10K type strain sequencing project: providing services to taxonomists for standard genome sequencing and annotation.</title>
        <authorList>
            <consortium name="The Broad Institute Genomics Platform"/>
            <consortium name="The Broad Institute Genome Sequencing Center for Infectious Disease"/>
            <person name="Wu L."/>
            <person name="Ma J."/>
        </authorList>
    </citation>
    <scope>NUCLEOTIDE SEQUENCE [LARGE SCALE GENOMIC DNA]</scope>
    <source>
        <strain evidence="2 3">JCM 3146</strain>
    </source>
</reference>
<dbReference type="Pfam" id="PF07366">
    <property type="entry name" value="SnoaL"/>
    <property type="match status" value="1"/>
</dbReference>
<dbReference type="SUPFAM" id="SSF54427">
    <property type="entry name" value="NTF2-like"/>
    <property type="match status" value="1"/>
</dbReference>
<protein>
    <recommendedName>
        <fullName evidence="4">Ester cyclase</fullName>
    </recommendedName>
</protein>
<dbReference type="PANTHER" id="PTHR38436:SF1">
    <property type="entry name" value="ESTER CYCLASE"/>
    <property type="match status" value="1"/>
</dbReference>
<proteinExistence type="predicted"/>
<dbReference type="PANTHER" id="PTHR38436">
    <property type="entry name" value="POLYKETIDE CYCLASE SNOAL-LIKE DOMAIN"/>
    <property type="match status" value="1"/>
</dbReference>
<organism evidence="2 3">
    <name type="scientific">Actinoallomurus spadix</name>
    <dbReference type="NCBI Taxonomy" id="79912"/>
    <lineage>
        <taxon>Bacteria</taxon>
        <taxon>Bacillati</taxon>
        <taxon>Actinomycetota</taxon>
        <taxon>Actinomycetes</taxon>
        <taxon>Streptosporangiales</taxon>
        <taxon>Thermomonosporaceae</taxon>
        <taxon>Actinoallomurus</taxon>
    </lineage>
</organism>
<evidence type="ECO:0000256" key="1">
    <source>
        <dbReference type="SAM" id="MobiDB-lite"/>
    </source>
</evidence>
<name>A0ABN0WP90_9ACTN</name>
<dbReference type="Proteomes" id="UP001501822">
    <property type="component" value="Unassembled WGS sequence"/>
</dbReference>
<evidence type="ECO:0000313" key="3">
    <source>
        <dbReference type="Proteomes" id="UP001501822"/>
    </source>
</evidence>
<comment type="caution">
    <text evidence="2">The sequence shown here is derived from an EMBL/GenBank/DDBJ whole genome shotgun (WGS) entry which is preliminary data.</text>
</comment>
<sequence>MGADAPPVAVRRYSPDPQDGETVTSTTVREAREALIRTHFESETAQDFDVTLATMSHPRYEIIPTGEVFDGPEEVMGYYHRSRAAFPDQRHDNVRLRHADDAVIAEFDLLGTHLGEAYGIPPTGRTFRCPMVAFFFFDGPDGDRIICERVYFDIATIATQLGVMPGPFGGSS</sequence>
<keyword evidence="3" id="KW-1185">Reference proteome</keyword>
<feature type="region of interest" description="Disordered" evidence="1">
    <location>
        <begin position="1"/>
        <end position="24"/>
    </location>
</feature>
<dbReference type="Gene3D" id="3.10.450.50">
    <property type="match status" value="1"/>
</dbReference>